<dbReference type="AlphaFoldDB" id="D8PT49"/>
<dbReference type="VEuPathDB" id="FungiDB:SCHCODRAFT_02484016"/>
<dbReference type="EMBL" id="GL377303">
    <property type="protein sequence ID" value="EFJ01251.1"/>
    <property type="molecule type" value="Genomic_DNA"/>
</dbReference>
<dbReference type="Proteomes" id="UP000007431">
    <property type="component" value="Unassembled WGS sequence"/>
</dbReference>
<dbReference type="InParanoid" id="D8PT49"/>
<sequence length="191" mass="20877">MAPHCHPPIAEKHKATASNLMATTSTQSISTLSAIDIDTHHQLSTLIIINTVSINTQTTAYNAHNEQSSRVLYMQTFLRYISLSFLLAFPSASPSLLYVASGLPSSHSGCLWHFVHSGGFRAVSVDLRVVNVDPRAVVVGLASLPVMETRLHACPTHLLLLPYQVFITISYTEVRVVRFSRALPSSTFSTS</sequence>
<gene>
    <name evidence="1" type="ORF">SCHCODRAFT_84611</name>
</gene>
<reference evidence="1 2" key="1">
    <citation type="journal article" date="2010" name="Nat. Biotechnol.">
        <title>Genome sequence of the model mushroom Schizophyllum commune.</title>
        <authorList>
            <person name="Ohm R.A."/>
            <person name="de Jong J.F."/>
            <person name="Lugones L.G."/>
            <person name="Aerts A."/>
            <person name="Kothe E."/>
            <person name="Stajich J.E."/>
            <person name="de Vries R.P."/>
            <person name="Record E."/>
            <person name="Levasseur A."/>
            <person name="Baker S.E."/>
            <person name="Bartholomew K.A."/>
            <person name="Coutinho P.M."/>
            <person name="Erdmann S."/>
            <person name="Fowler T.J."/>
            <person name="Gathman A.C."/>
            <person name="Lombard V."/>
            <person name="Henrissat B."/>
            <person name="Knabe N."/>
            <person name="Kuees U."/>
            <person name="Lilly W.W."/>
            <person name="Lindquist E."/>
            <person name="Lucas S."/>
            <person name="Magnuson J.K."/>
            <person name="Piumi F."/>
            <person name="Raudaskoski M."/>
            <person name="Salamov A."/>
            <person name="Schmutz J."/>
            <person name="Schwarze F.W.M.R."/>
            <person name="vanKuyk P.A."/>
            <person name="Horton J.S."/>
            <person name="Grigoriev I.V."/>
            <person name="Woesten H.A.B."/>
        </authorList>
    </citation>
    <scope>NUCLEOTIDE SEQUENCE [LARGE SCALE GENOMIC DNA]</scope>
    <source>
        <strain evidence="2">H4-8 / FGSC 9210</strain>
    </source>
</reference>
<protein>
    <submittedName>
        <fullName evidence="1">Expressed protein</fullName>
    </submittedName>
</protein>
<accession>D8PT49</accession>
<dbReference type="HOGENOM" id="CLU_1422170_0_0_1"/>
<keyword evidence="2" id="KW-1185">Reference proteome</keyword>
<name>D8PT49_SCHCM</name>
<evidence type="ECO:0000313" key="2">
    <source>
        <dbReference type="Proteomes" id="UP000007431"/>
    </source>
</evidence>
<dbReference type="KEGG" id="scm:SCHCO_02484016"/>
<proteinExistence type="predicted"/>
<dbReference type="RefSeq" id="XP_003036153.1">
    <property type="nucleotide sequence ID" value="XM_003036107.1"/>
</dbReference>
<dbReference type="GeneID" id="9594606"/>
<organism evidence="2">
    <name type="scientific">Schizophyllum commune (strain H4-8 / FGSC 9210)</name>
    <name type="common">Split gill fungus</name>
    <dbReference type="NCBI Taxonomy" id="578458"/>
    <lineage>
        <taxon>Eukaryota</taxon>
        <taxon>Fungi</taxon>
        <taxon>Dikarya</taxon>
        <taxon>Basidiomycota</taxon>
        <taxon>Agaricomycotina</taxon>
        <taxon>Agaricomycetes</taxon>
        <taxon>Agaricomycetidae</taxon>
        <taxon>Agaricales</taxon>
        <taxon>Schizophyllaceae</taxon>
        <taxon>Schizophyllum</taxon>
    </lineage>
</organism>
<evidence type="ECO:0000313" key="1">
    <source>
        <dbReference type="EMBL" id="EFJ01251.1"/>
    </source>
</evidence>